<dbReference type="KEGG" id="ccl:Clocl_2894"/>
<sequence length="257" mass="29065">MNFLTFSLTDIGISRSVNQDSICTKIILSDGKKAAFSIVCDGMGGLSEDETASLSVLNNFCQWADNILPILIKDGFAFNDLKEQWSKIISKQNQYLLDYGAKKGIKLGTTLTALLIFDGCYYGVHVGDSRIYEIKDRVRQLTRDHTLVERDIREGNITREQAQKDPRRNILLQCIGSSTSVQPEFLDGKTEENTVYVLCSDGFTHVISEEEIYENFNGAILQNEDIMKDRTKYLIDLIKSRKEQDNISVVLVKILNC</sequence>
<accession>G8LTE6</accession>
<name>G8LTE6_ACECE</name>
<feature type="domain" description="PPM-type phosphatase" evidence="1">
    <location>
        <begin position="5"/>
        <end position="254"/>
    </location>
</feature>
<keyword evidence="3" id="KW-1185">Reference proteome</keyword>
<dbReference type="Proteomes" id="UP000005435">
    <property type="component" value="Chromosome"/>
</dbReference>
<dbReference type="InterPro" id="IPR001932">
    <property type="entry name" value="PPM-type_phosphatase-like_dom"/>
</dbReference>
<evidence type="ECO:0000313" key="2">
    <source>
        <dbReference type="EMBL" id="AEV69441.1"/>
    </source>
</evidence>
<dbReference type="STRING" id="720554.Clocl_2894"/>
<dbReference type="PANTHER" id="PTHR47992">
    <property type="entry name" value="PROTEIN PHOSPHATASE"/>
    <property type="match status" value="1"/>
</dbReference>
<dbReference type="eggNOG" id="COG0631">
    <property type="taxonomic scope" value="Bacteria"/>
</dbReference>
<organism evidence="2 3">
    <name type="scientific">Acetivibrio clariflavus (strain DSM 19732 / NBRC 101661 / EBR45)</name>
    <name type="common">Clostridium clariflavum</name>
    <dbReference type="NCBI Taxonomy" id="720554"/>
    <lineage>
        <taxon>Bacteria</taxon>
        <taxon>Bacillati</taxon>
        <taxon>Bacillota</taxon>
        <taxon>Clostridia</taxon>
        <taxon>Eubacteriales</taxon>
        <taxon>Oscillospiraceae</taxon>
        <taxon>Acetivibrio</taxon>
    </lineage>
</organism>
<dbReference type="InterPro" id="IPR015655">
    <property type="entry name" value="PP2C"/>
</dbReference>
<dbReference type="Gene3D" id="3.60.40.10">
    <property type="entry name" value="PPM-type phosphatase domain"/>
    <property type="match status" value="1"/>
</dbReference>
<dbReference type="PROSITE" id="PS51746">
    <property type="entry name" value="PPM_2"/>
    <property type="match status" value="1"/>
</dbReference>
<dbReference type="SMART" id="SM00332">
    <property type="entry name" value="PP2Cc"/>
    <property type="match status" value="1"/>
</dbReference>
<dbReference type="EMBL" id="CP003065">
    <property type="protein sequence ID" value="AEV69441.1"/>
    <property type="molecule type" value="Genomic_DNA"/>
</dbReference>
<dbReference type="SUPFAM" id="SSF81606">
    <property type="entry name" value="PP2C-like"/>
    <property type="match status" value="1"/>
</dbReference>
<evidence type="ECO:0000313" key="3">
    <source>
        <dbReference type="Proteomes" id="UP000005435"/>
    </source>
</evidence>
<dbReference type="RefSeq" id="WP_014255990.1">
    <property type="nucleotide sequence ID" value="NC_016627.1"/>
</dbReference>
<gene>
    <name evidence="2" type="ordered locus">Clocl_2894</name>
</gene>
<proteinExistence type="predicted"/>
<dbReference type="CDD" id="cd00143">
    <property type="entry name" value="PP2Cc"/>
    <property type="match status" value="1"/>
</dbReference>
<dbReference type="AlphaFoldDB" id="G8LTE6"/>
<dbReference type="InterPro" id="IPR036457">
    <property type="entry name" value="PPM-type-like_dom_sf"/>
</dbReference>
<protein>
    <submittedName>
        <fullName evidence="2">Serine/threonine protein phosphatase</fullName>
    </submittedName>
</protein>
<dbReference type="SMART" id="SM00331">
    <property type="entry name" value="PP2C_SIG"/>
    <property type="match status" value="1"/>
</dbReference>
<dbReference type="OrthoDB" id="9801841at2"/>
<evidence type="ECO:0000259" key="1">
    <source>
        <dbReference type="PROSITE" id="PS51746"/>
    </source>
</evidence>
<dbReference type="GO" id="GO:0004722">
    <property type="term" value="F:protein serine/threonine phosphatase activity"/>
    <property type="evidence" value="ECO:0007669"/>
    <property type="project" value="InterPro"/>
</dbReference>
<reference evidence="3" key="1">
    <citation type="submission" date="2011-12" db="EMBL/GenBank/DDBJ databases">
        <title>Complete sequence of Clostridium clariflavum DSM 19732.</title>
        <authorList>
            <consortium name="US DOE Joint Genome Institute"/>
            <person name="Lucas S."/>
            <person name="Han J."/>
            <person name="Lapidus A."/>
            <person name="Cheng J.-F."/>
            <person name="Goodwin L."/>
            <person name="Pitluck S."/>
            <person name="Peters L."/>
            <person name="Teshima H."/>
            <person name="Detter J.C."/>
            <person name="Han C."/>
            <person name="Tapia R."/>
            <person name="Land M."/>
            <person name="Hauser L."/>
            <person name="Kyrpides N."/>
            <person name="Ivanova N."/>
            <person name="Pagani I."/>
            <person name="Kitzmiller T."/>
            <person name="Lynd L."/>
            <person name="Izquierdo J."/>
            <person name="Woyke T."/>
        </authorList>
    </citation>
    <scope>NUCLEOTIDE SEQUENCE [LARGE SCALE GENOMIC DNA]</scope>
    <source>
        <strain evidence="3">DSM 19732 / NBRC 101661 / EBR45</strain>
    </source>
</reference>
<dbReference type="HOGENOM" id="CLU_034545_4_1_9"/>
<reference evidence="2 3" key="2">
    <citation type="journal article" date="2012" name="Stand. Genomic Sci.">
        <title>Complete Genome Sequence of Clostridium clariflavum DSM 19732.</title>
        <authorList>
            <person name="Izquierdo J.A."/>
            <person name="Goodwin L."/>
            <person name="Davenport K.W."/>
            <person name="Teshima H."/>
            <person name="Bruce D."/>
            <person name="Detter C."/>
            <person name="Tapia R."/>
            <person name="Han S."/>
            <person name="Land M."/>
            <person name="Hauser L."/>
            <person name="Jeffries C.D."/>
            <person name="Han J."/>
            <person name="Pitluck S."/>
            <person name="Nolan M."/>
            <person name="Chen A."/>
            <person name="Huntemann M."/>
            <person name="Mavromatis K."/>
            <person name="Mikhailova N."/>
            <person name="Liolios K."/>
            <person name="Woyke T."/>
            <person name="Lynd L.R."/>
        </authorList>
    </citation>
    <scope>NUCLEOTIDE SEQUENCE [LARGE SCALE GENOMIC DNA]</scope>
    <source>
        <strain evidence="3">DSM 19732 / NBRC 101661 / EBR45</strain>
    </source>
</reference>